<reference evidence="2" key="1">
    <citation type="submission" date="2018-05" db="EMBL/GenBank/DDBJ databases">
        <authorList>
            <person name="Lanie J.A."/>
            <person name="Ng W.-L."/>
            <person name="Kazmierczak K.M."/>
            <person name="Andrzejewski T.M."/>
            <person name="Davidsen T.M."/>
            <person name="Wayne K.J."/>
            <person name="Tettelin H."/>
            <person name="Glass J.I."/>
            <person name="Rusch D."/>
            <person name="Podicherti R."/>
            <person name="Tsui H.-C.T."/>
            <person name="Winkler M.E."/>
        </authorList>
    </citation>
    <scope>NUCLEOTIDE SEQUENCE</scope>
</reference>
<name>A0A382QLA8_9ZZZZ</name>
<dbReference type="AlphaFoldDB" id="A0A382QLA8"/>
<sequence>MGISDEEGYLLTIGICCLTAFVLEYLIPKLKS</sequence>
<accession>A0A382QLA8</accession>
<keyword evidence="1" id="KW-0472">Membrane</keyword>
<evidence type="ECO:0000313" key="2">
    <source>
        <dbReference type="EMBL" id="SVC86236.1"/>
    </source>
</evidence>
<proteinExistence type="predicted"/>
<feature type="transmembrane region" description="Helical" evidence="1">
    <location>
        <begin position="9"/>
        <end position="27"/>
    </location>
</feature>
<dbReference type="EMBL" id="UINC01115309">
    <property type="protein sequence ID" value="SVC86236.1"/>
    <property type="molecule type" value="Genomic_DNA"/>
</dbReference>
<keyword evidence="1" id="KW-0812">Transmembrane</keyword>
<gene>
    <name evidence="2" type="ORF">METZ01_LOCUS339090</name>
</gene>
<evidence type="ECO:0000256" key="1">
    <source>
        <dbReference type="SAM" id="Phobius"/>
    </source>
</evidence>
<organism evidence="2">
    <name type="scientific">marine metagenome</name>
    <dbReference type="NCBI Taxonomy" id="408172"/>
    <lineage>
        <taxon>unclassified sequences</taxon>
        <taxon>metagenomes</taxon>
        <taxon>ecological metagenomes</taxon>
    </lineage>
</organism>
<protein>
    <submittedName>
        <fullName evidence="2">Uncharacterized protein</fullName>
    </submittedName>
</protein>
<keyword evidence="1" id="KW-1133">Transmembrane helix</keyword>